<accession>A0A1N7GJ22</accession>
<proteinExistence type="predicted"/>
<gene>
    <name evidence="1" type="ORF">SAMN05421833_12990</name>
</gene>
<dbReference type="STRING" id="58117.SAMN05421833_12990"/>
<dbReference type="Proteomes" id="UP000186096">
    <property type="component" value="Unassembled WGS sequence"/>
</dbReference>
<protein>
    <submittedName>
        <fullName evidence="1">Uncharacterized protein</fullName>
    </submittedName>
</protein>
<dbReference type="AlphaFoldDB" id="A0A1N7GJ22"/>
<organism evidence="1 2">
    <name type="scientific">Microbispora rosea</name>
    <dbReference type="NCBI Taxonomy" id="58117"/>
    <lineage>
        <taxon>Bacteria</taxon>
        <taxon>Bacillati</taxon>
        <taxon>Actinomycetota</taxon>
        <taxon>Actinomycetes</taxon>
        <taxon>Streptosporangiales</taxon>
        <taxon>Streptosporangiaceae</taxon>
        <taxon>Microbispora</taxon>
    </lineage>
</organism>
<reference evidence="2" key="1">
    <citation type="submission" date="2017-01" db="EMBL/GenBank/DDBJ databases">
        <authorList>
            <person name="Varghese N."/>
            <person name="Submissions S."/>
        </authorList>
    </citation>
    <scope>NUCLEOTIDE SEQUENCE [LARGE SCALE GENOMIC DNA]</scope>
    <source>
        <strain evidence="2">ATCC 12950</strain>
    </source>
</reference>
<name>A0A1N7GJ22_9ACTN</name>
<dbReference type="RefSeq" id="WP_076440657.1">
    <property type="nucleotide sequence ID" value="NZ_FTNI01000029.1"/>
</dbReference>
<evidence type="ECO:0000313" key="1">
    <source>
        <dbReference type="EMBL" id="SIS12591.1"/>
    </source>
</evidence>
<dbReference type="EMBL" id="FTNI01000029">
    <property type="protein sequence ID" value="SIS12591.1"/>
    <property type="molecule type" value="Genomic_DNA"/>
</dbReference>
<keyword evidence="2" id="KW-1185">Reference proteome</keyword>
<evidence type="ECO:0000313" key="2">
    <source>
        <dbReference type="Proteomes" id="UP000186096"/>
    </source>
</evidence>
<sequence length="66" mass="7036">MPGPDVDPQPERPGAVVLHISTAHDTFGWCARCPGRSEADELTAWRMHTVTPALAALVEEVARSGA</sequence>